<dbReference type="InterPro" id="IPR023333">
    <property type="entry name" value="Proteasome_suB-type"/>
</dbReference>
<dbReference type="InterPro" id="IPR009071">
    <property type="entry name" value="HMG_box_dom"/>
</dbReference>
<dbReference type="OrthoDB" id="204949at2759"/>
<dbReference type="Pfam" id="PF00041">
    <property type="entry name" value="fn3"/>
    <property type="match status" value="1"/>
</dbReference>
<dbReference type="CDD" id="cd00063">
    <property type="entry name" value="FN3"/>
    <property type="match status" value="1"/>
</dbReference>
<feature type="compositionally biased region" description="Polar residues" evidence="6">
    <location>
        <begin position="18"/>
        <end position="27"/>
    </location>
</feature>
<dbReference type="AlphaFoldDB" id="F0Y4J6"/>
<evidence type="ECO:0000256" key="2">
    <source>
        <dbReference type="ARBA" id="ARBA00022490"/>
    </source>
</evidence>
<dbReference type="GO" id="GO:0005737">
    <property type="term" value="C:cytoplasm"/>
    <property type="evidence" value="ECO:0007669"/>
    <property type="project" value="TreeGrafter"/>
</dbReference>
<dbReference type="PROSITE" id="PS50118">
    <property type="entry name" value="HMG_BOX_2"/>
    <property type="match status" value="2"/>
</dbReference>
<dbReference type="InterPro" id="IPR036116">
    <property type="entry name" value="FN3_sf"/>
</dbReference>
<dbReference type="GO" id="GO:0005634">
    <property type="term" value="C:nucleus"/>
    <property type="evidence" value="ECO:0007669"/>
    <property type="project" value="UniProtKB-SubCell"/>
</dbReference>
<dbReference type="InterPro" id="IPR033811">
    <property type="entry name" value="Proteasome_beta_3"/>
</dbReference>
<name>F0Y4J6_AURAN</name>
<dbReference type="Gene3D" id="2.60.40.10">
    <property type="entry name" value="Immunoglobulins"/>
    <property type="match status" value="1"/>
</dbReference>
<dbReference type="Pfam" id="PF00227">
    <property type="entry name" value="Proteasome"/>
    <property type="match status" value="1"/>
</dbReference>
<evidence type="ECO:0000256" key="1">
    <source>
        <dbReference type="ARBA" id="ARBA00004123"/>
    </source>
</evidence>
<sequence>MSELTAPRPAKPPLSMMRSCSSATSVTGSRRRRGLGCLGKGYGTPQSTAPSSAAPYEESGAPSDVELGITSESKFTIGYAYPADGGGDDVSSHRVDWDTSSSFNSLSASPHKGTVDVDASVAMSYTSDELTTSTTYYVRVLPINAAGYGTASATLSAAPALQVAGIPRPISVAGEVDVERLYPRVPHHGVPCSHNGAAIVCMAGKNCVAIASDTRFGLSQQTVSCDFQKVFKQSDRLFVGLAGLATDVQTLRNTLKFKREPALALYELREERVMKPEAFAALLSHMLYEKRFGPYFVEPVVAGLKDDGSPFLCGMDLIGAPVYTDDYVVSGTCTPNLNGMCESMWRPDMGPDELFETISQCLLASVDRDALSGWGATVHVLTPQGAALSAYMHFCGDERAAVTASVKAAEGAAFKQTKVMTKLGELWRALDAATVDSYKARAAADKERYDAALAAAGILTPKQKKASKPKRPLSAYMLFCQERRPALTETLKASLGPGFKYTAVMTKLGEEWRELSDGAKVKYQDMAAAEKAKAA</sequence>
<evidence type="ECO:0000256" key="3">
    <source>
        <dbReference type="ARBA" id="ARBA00022942"/>
    </source>
</evidence>
<evidence type="ECO:0000259" key="8">
    <source>
        <dbReference type="PROSITE" id="PS50853"/>
    </source>
</evidence>
<dbReference type="Proteomes" id="UP000002729">
    <property type="component" value="Unassembled WGS sequence"/>
</dbReference>
<dbReference type="PROSITE" id="PS50853">
    <property type="entry name" value="FN3"/>
    <property type="match status" value="1"/>
</dbReference>
<dbReference type="InterPro" id="IPR003961">
    <property type="entry name" value="FN3_dom"/>
</dbReference>
<evidence type="ECO:0000256" key="4">
    <source>
        <dbReference type="ARBA" id="ARBA00023242"/>
    </source>
</evidence>
<feature type="domain" description="HMG box" evidence="7">
    <location>
        <begin position="469"/>
        <end position="535"/>
    </location>
</feature>
<dbReference type="KEGG" id="aaf:AURANDRAFT_71184"/>
<dbReference type="Gene3D" id="1.10.30.10">
    <property type="entry name" value="High mobility group box domain"/>
    <property type="match status" value="2"/>
</dbReference>
<feature type="DNA-binding region" description="HMG box" evidence="5">
    <location>
        <begin position="384"/>
        <end position="457"/>
    </location>
</feature>
<keyword evidence="10" id="KW-1185">Reference proteome</keyword>
<keyword evidence="3" id="KW-0647">Proteasome</keyword>
<dbReference type="Gene3D" id="3.60.20.10">
    <property type="entry name" value="Glutamine Phosphoribosylpyrophosphate, subunit 1, domain 1"/>
    <property type="match status" value="1"/>
</dbReference>
<evidence type="ECO:0000256" key="5">
    <source>
        <dbReference type="PROSITE-ProRule" id="PRU00267"/>
    </source>
</evidence>
<dbReference type="CDD" id="cd03759">
    <property type="entry name" value="proteasome_beta_type_3"/>
    <property type="match status" value="1"/>
</dbReference>
<dbReference type="InterPro" id="IPR013783">
    <property type="entry name" value="Ig-like_fold"/>
</dbReference>
<dbReference type="Pfam" id="PF00505">
    <property type="entry name" value="HMG_box"/>
    <property type="match status" value="2"/>
</dbReference>
<feature type="region of interest" description="Disordered" evidence="6">
    <location>
        <begin position="1"/>
        <end position="64"/>
    </location>
</feature>
<feature type="domain" description="Fibronectin type-III" evidence="8">
    <location>
        <begin position="61"/>
        <end position="163"/>
    </location>
</feature>
<dbReference type="SUPFAM" id="SSF49265">
    <property type="entry name" value="Fibronectin type III"/>
    <property type="match status" value="1"/>
</dbReference>
<dbReference type="RefSeq" id="XP_009035183.1">
    <property type="nucleotide sequence ID" value="XM_009036935.1"/>
</dbReference>
<dbReference type="CDD" id="cd00084">
    <property type="entry name" value="HMG-box_SF"/>
    <property type="match status" value="2"/>
</dbReference>
<dbReference type="PROSITE" id="PS51476">
    <property type="entry name" value="PROTEASOME_BETA_2"/>
    <property type="match status" value="1"/>
</dbReference>
<evidence type="ECO:0000313" key="10">
    <source>
        <dbReference type="Proteomes" id="UP000002729"/>
    </source>
</evidence>
<dbReference type="SUPFAM" id="SSF56235">
    <property type="entry name" value="N-terminal nucleophile aminohydrolases (Ntn hydrolases)"/>
    <property type="match status" value="1"/>
</dbReference>
<reference evidence="9 10" key="1">
    <citation type="journal article" date="2011" name="Proc. Natl. Acad. Sci. U.S.A.">
        <title>Niche of harmful alga Aureococcus anophagefferens revealed through ecogenomics.</title>
        <authorList>
            <person name="Gobler C.J."/>
            <person name="Berry D.L."/>
            <person name="Dyhrman S.T."/>
            <person name="Wilhelm S.W."/>
            <person name="Salamov A."/>
            <person name="Lobanov A.V."/>
            <person name="Zhang Y."/>
            <person name="Collier J.L."/>
            <person name="Wurch L.L."/>
            <person name="Kustka A.B."/>
            <person name="Dill B.D."/>
            <person name="Shah M."/>
            <person name="VerBerkmoes N.C."/>
            <person name="Kuo A."/>
            <person name="Terry A."/>
            <person name="Pangilinan J."/>
            <person name="Lindquist E.A."/>
            <person name="Lucas S."/>
            <person name="Paulsen I.T."/>
            <person name="Hattenrath-Lehmann T.K."/>
            <person name="Talmage S.C."/>
            <person name="Walker E.A."/>
            <person name="Koch F."/>
            <person name="Burson A.M."/>
            <person name="Marcoval M.A."/>
            <person name="Tang Y.Z."/>
            <person name="Lecleir G.R."/>
            <person name="Coyne K.J."/>
            <person name="Berg G.M."/>
            <person name="Bertrand E.M."/>
            <person name="Saito M.A."/>
            <person name="Gladyshev V.N."/>
            <person name="Grigoriev I.V."/>
        </authorList>
    </citation>
    <scope>NUCLEOTIDE SEQUENCE [LARGE SCALE GENOMIC DNA]</scope>
    <source>
        <strain evidence="10">CCMP 1984</strain>
    </source>
</reference>
<dbReference type="InterPro" id="IPR029055">
    <property type="entry name" value="Ntn_hydrolases_N"/>
</dbReference>
<keyword evidence="2" id="KW-0963">Cytoplasm</keyword>
<dbReference type="InterPro" id="IPR001353">
    <property type="entry name" value="Proteasome_sua/b"/>
</dbReference>
<organism evidence="10">
    <name type="scientific">Aureococcus anophagefferens</name>
    <name type="common">Harmful bloom alga</name>
    <dbReference type="NCBI Taxonomy" id="44056"/>
    <lineage>
        <taxon>Eukaryota</taxon>
        <taxon>Sar</taxon>
        <taxon>Stramenopiles</taxon>
        <taxon>Ochrophyta</taxon>
        <taxon>Pelagophyceae</taxon>
        <taxon>Pelagomonadales</taxon>
        <taxon>Pelagomonadaceae</taxon>
        <taxon>Aureococcus</taxon>
    </lineage>
</organism>
<dbReference type="GO" id="GO:0003677">
    <property type="term" value="F:DNA binding"/>
    <property type="evidence" value="ECO:0007669"/>
    <property type="project" value="UniProtKB-UniRule"/>
</dbReference>
<protein>
    <recommendedName>
        <fullName evidence="11">HMG box domain-containing protein</fullName>
    </recommendedName>
</protein>
<evidence type="ECO:0000313" key="9">
    <source>
        <dbReference type="EMBL" id="EGB10380.1"/>
    </source>
</evidence>
<dbReference type="SMART" id="SM00398">
    <property type="entry name" value="HMG"/>
    <property type="match status" value="2"/>
</dbReference>
<dbReference type="eggNOG" id="KOG0180">
    <property type="taxonomic scope" value="Eukaryota"/>
</dbReference>
<comment type="subcellular location">
    <subcellularLocation>
        <location evidence="1">Nucleus</location>
    </subcellularLocation>
</comment>
<dbReference type="PANTHER" id="PTHR32194:SF10">
    <property type="entry name" value="PROTEASOME SUBUNIT BETA TYPE-3"/>
    <property type="match status" value="1"/>
</dbReference>
<dbReference type="MEROPS" id="T01.P02"/>
<dbReference type="EMBL" id="GL833124">
    <property type="protein sequence ID" value="EGB10380.1"/>
    <property type="molecule type" value="Genomic_DNA"/>
</dbReference>
<evidence type="ECO:0008006" key="11">
    <source>
        <dbReference type="Google" id="ProtNLM"/>
    </source>
</evidence>
<dbReference type="GeneID" id="20228101"/>
<dbReference type="GO" id="GO:0043161">
    <property type="term" value="P:proteasome-mediated ubiquitin-dependent protein catabolic process"/>
    <property type="evidence" value="ECO:0007669"/>
    <property type="project" value="InterPro"/>
</dbReference>
<keyword evidence="4 5" id="KW-0539">Nucleus</keyword>
<evidence type="ECO:0000259" key="7">
    <source>
        <dbReference type="PROSITE" id="PS50118"/>
    </source>
</evidence>
<dbReference type="PANTHER" id="PTHR32194">
    <property type="entry name" value="METALLOPROTEASE TLDD"/>
    <property type="match status" value="1"/>
</dbReference>
<dbReference type="InterPro" id="IPR036910">
    <property type="entry name" value="HMG_box_dom_sf"/>
</dbReference>
<dbReference type="SUPFAM" id="SSF47095">
    <property type="entry name" value="HMG-box"/>
    <property type="match status" value="2"/>
</dbReference>
<gene>
    <name evidence="9" type="ORF">AURANDRAFT_71184</name>
</gene>
<feature type="domain" description="HMG box" evidence="7">
    <location>
        <begin position="384"/>
        <end position="457"/>
    </location>
</feature>
<proteinExistence type="predicted"/>
<feature type="DNA-binding region" description="HMG box" evidence="5">
    <location>
        <begin position="469"/>
        <end position="535"/>
    </location>
</feature>
<evidence type="ECO:0000256" key="6">
    <source>
        <dbReference type="SAM" id="MobiDB-lite"/>
    </source>
</evidence>
<accession>F0Y4J6</accession>
<dbReference type="InParanoid" id="F0Y4J6"/>
<keyword evidence="5" id="KW-0238">DNA-binding</keyword>
<dbReference type="GO" id="GO:0019774">
    <property type="term" value="C:proteasome core complex, beta-subunit complex"/>
    <property type="evidence" value="ECO:0007669"/>
    <property type="project" value="InterPro"/>
</dbReference>